<dbReference type="GO" id="GO:0005739">
    <property type="term" value="C:mitochondrion"/>
    <property type="evidence" value="ECO:0007669"/>
    <property type="project" value="TreeGrafter"/>
</dbReference>
<dbReference type="AlphaFoldDB" id="H2ZNJ7"/>
<dbReference type="HOGENOM" id="CLU_011747_2_3_1"/>
<evidence type="ECO:0000313" key="7">
    <source>
        <dbReference type="Ensembl" id="ENSCSAVP00000019163.1"/>
    </source>
</evidence>
<name>H2ZNJ7_CIOSA</name>
<dbReference type="InterPro" id="IPR031167">
    <property type="entry name" value="G_OBG"/>
</dbReference>
<reference evidence="7" key="3">
    <citation type="submission" date="2025-09" db="UniProtKB">
        <authorList>
            <consortium name="Ensembl"/>
        </authorList>
    </citation>
    <scope>IDENTIFICATION</scope>
</reference>
<dbReference type="GO" id="GO:0005525">
    <property type="term" value="F:GTP binding"/>
    <property type="evidence" value="ECO:0007669"/>
    <property type="project" value="UniProtKB-KW"/>
</dbReference>
<evidence type="ECO:0000259" key="6">
    <source>
        <dbReference type="PROSITE" id="PS51883"/>
    </source>
</evidence>
<dbReference type="GeneTree" id="ENSGT00940000155589"/>
<dbReference type="CDD" id="cd01898">
    <property type="entry name" value="Obg"/>
    <property type="match status" value="1"/>
</dbReference>
<evidence type="ECO:0000259" key="5">
    <source>
        <dbReference type="PROSITE" id="PS51710"/>
    </source>
</evidence>
<keyword evidence="2" id="KW-0342">GTP-binding</keyword>
<evidence type="ECO:0000256" key="1">
    <source>
        <dbReference type="ARBA" id="ARBA00022741"/>
    </source>
</evidence>
<feature type="domain" description="Obg" evidence="6">
    <location>
        <begin position="11"/>
        <end position="76"/>
    </location>
</feature>
<organism evidence="7 8">
    <name type="scientific">Ciona savignyi</name>
    <name type="common">Pacific transparent sea squirt</name>
    <dbReference type="NCBI Taxonomy" id="51511"/>
    <lineage>
        <taxon>Eukaryota</taxon>
        <taxon>Metazoa</taxon>
        <taxon>Chordata</taxon>
        <taxon>Tunicata</taxon>
        <taxon>Ascidiacea</taxon>
        <taxon>Phlebobranchia</taxon>
        <taxon>Cionidae</taxon>
        <taxon>Ciona</taxon>
    </lineage>
</organism>
<dbReference type="SUPFAM" id="SSF52540">
    <property type="entry name" value="P-loop containing nucleoside triphosphate hydrolases"/>
    <property type="match status" value="1"/>
</dbReference>
<dbReference type="PANTHER" id="PTHR11702:SF43">
    <property type="entry name" value="GTP-BINDING PROTEIN 10"/>
    <property type="match status" value="1"/>
</dbReference>
<dbReference type="InterPro" id="IPR045086">
    <property type="entry name" value="OBG_GTPase"/>
</dbReference>
<dbReference type="Pfam" id="PF01926">
    <property type="entry name" value="MMR_HSR1"/>
    <property type="match status" value="1"/>
</dbReference>
<keyword evidence="8" id="KW-1185">Reference proteome</keyword>
<reference evidence="7" key="2">
    <citation type="submission" date="2025-08" db="UniProtKB">
        <authorList>
            <consortium name="Ensembl"/>
        </authorList>
    </citation>
    <scope>IDENTIFICATION</scope>
</reference>
<reference evidence="8" key="1">
    <citation type="submission" date="2003-08" db="EMBL/GenBank/DDBJ databases">
        <authorList>
            <person name="Birren B."/>
            <person name="Nusbaum C."/>
            <person name="Abebe A."/>
            <person name="Abouelleil A."/>
            <person name="Adekoya E."/>
            <person name="Ait-zahra M."/>
            <person name="Allen N."/>
            <person name="Allen T."/>
            <person name="An P."/>
            <person name="Anderson M."/>
            <person name="Anderson S."/>
            <person name="Arachchi H."/>
            <person name="Armbruster J."/>
            <person name="Bachantsang P."/>
            <person name="Baldwin J."/>
            <person name="Barry A."/>
            <person name="Bayul T."/>
            <person name="Blitshsteyn B."/>
            <person name="Bloom T."/>
            <person name="Blye J."/>
            <person name="Boguslavskiy L."/>
            <person name="Borowsky M."/>
            <person name="Boukhgalter B."/>
            <person name="Brunache A."/>
            <person name="Butler J."/>
            <person name="Calixte N."/>
            <person name="Calvo S."/>
            <person name="Camarata J."/>
            <person name="Campo K."/>
            <person name="Chang J."/>
            <person name="Cheshatsang Y."/>
            <person name="Citroen M."/>
            <person name="Collymore A."/>
            <person name="Considine T."/>
            <person name="Cook A."/>
            <person name="Cooke P."/>
            <person name="Corum B."/>
            <person name="Cuomo C."/>
            <person name="David R."/>
            <person name="Dawoe T."/>
            <person name="Degray S."/>
            <person name="Dodge S."/>
            <person name="Dooley K."/>
            <person name="Dorje P."/>
            <person name="Dorjee K."/>
            <person name="Dorris L."/>
            <person name="Duffey N."/>
            <person name="Dupes A."/>
            <person name="Elkins T."/>
            <person name="Engels R."/>
            <person name="Erickson J."/>
            <person name="Farina A."/>
            <person name="Faro S."/>
            <person name="Ferreira P."/>
            <person name="Fischer H."/>
            <person name="Fitzgerald M."/>
            <person name="Foley K."/>
            <person name="Gage D."/>
            <person name="Galagan J."/>
            <person name="Gearin G."/>
            <person name="Gnerre S."/>
            <person name="Gnirke A."/>
            <person name="Goyette A."/>
            <person name="Graham J."/>
            <person name="Grandbois E."/>
            <person name="Gyaltsen K."/>
            <person name="Hafez N."/>
            <person name="Hagopian D."/>
            <person name="Hagos B."/>
            <person name="Hall J."/>
            <person name="Hatcher B."/>
            <person name="Heller A."/>
            <person name="Higgins H."/>
            <person name="Honan T."/>
            <person name="Horn A."/>
            <person name="Houde N."/>
            <person name="Hughes L."/>
            <person name="Hulme W."/>
            <person name="Husby E."/>
            <person name="Iliev I."/>
            <person name="Jaffe D."/>
            <person name="Jones C."/>
            <person name="Kamal M."/>
            <person name="Kamat A."/>
            <person name="Kamvysselis M."/>
            <person name="Karlsson E."/>
            <person name="Kells C."/>
            <person name="Kieu A."/>
            <person name="Kisner P."/>
            <person name="Kodira C."/>
            <person name="Kulbokas E."/>
            <person name="Labutti K."/>
            <person name="Lama D."/>
            <person name="Landers T."/>
            <person name="Leger J."/>
            <person name="Levine S."/>
            <person name="Lewis D."/>
            <person name="Lewis T."/>
            <person name="Lindblad-toh K."/>
            <person name="Liu X."/>
            <person name="Lokyitsang T."/>
            <person name="Lokyitsang Y."/>
            <person name="Lucien O."/>
            <person name="Lui A."/>
            <person name="Ma L.J."/>
            <person name="Mabbitt R."/>
            <person name="Macdonald J."/>
            <person name="Maclean C."/>
            <person name="Major J."/>
            <person name="Manning J."/>
            <person name="Marabella R."/>
            <person name="Maru K."/>
            <person name="Matthews C."/>
            <person name="Mauceli E."/>
            <person name="Mccarthy M."/>
            <person name="Mcdonough S."/>
            <person name="Mcghee T."/>
            <person name="Meldrim J."/>
            <person name="Meneus L."/>
            <person name="Mesirov J."/>
            <person name="Mihalev A."/>
            <person name="Mihova T."/>
            <person name="Mikkelsen T."/>
            <person name="Mlenga V."/>
            <person name="Moru K."/>
            <person name="Mozes J."/>
            <person name="Mulrain L."/>
            <person name="Munson G."/>
            <person name="Naylor J."/>
            <person name="Newes C."/>
            <person name="Nguyen C."/>
            <person name="Nguyen N."/>
            <person name="Nguyen T."/>
            <person name="Nicol R."/>
            <person name="Nielsen C."/>
            <person name="Nizzari M."/>
            <person name="Norbu C."/>
            <person name="Norbu N."/>
            <person name="O'donnell P."/>
            <person name="Okoawo O."/>
            <person name="O'leary S."/>
            <person name="Omotosho B."/>
            <person name="O'neill K."/>
            <person name="Osman S."/>
            <person name="Parker S."/>
            <person name="Perrin D."/>
            <person name="Phunkhang P."/>
            <person name="Piqani B."/>
            <person name="Purcell S."/>
            <person name="Rachupka T."/>
            <person name="Ramasamy U."/>
            <person name="Rameau R."/>
            <person name="Ray V."/>
            <person name="Raymond C."/>
            <person name="Retta R."/>
            <person name="Richardson S."/>
            <person name="Rise C."/>
            <person name="Rodriguez J."/>
            <person name="Rogers J."/>
            <person name="Rogov P."/>
            <person name="Rutman M."/>
            <person name="Schupbach R."/>
            <person name="Seaman C."/>
            <person name="Settipalli S."/>
            <person name="Sharpe T."/>
            <person name="Sheridan J."/>
            <person name="Sherpa N."/>
            <person name="Shi J."/>
            <person name="Smirnov S."/>
            <person name="Smith C."/>
            <person name="Sougnez C."/>
            <person name="Spencer B."/>
            <person name="Stalker J."/>
            <person name="Stange-thomann N."/>
            <person name="Stavropoulos S."/>
            <person name="Stetson K."/>
            <person name="Stone C."/>
            <person name="Stone S."/>
            <person name="Stubbs M."/>
            <person name="Talamas J."/>
            <person name="Tchuinga P."/>
            <person name="Tenzing P."/>
            <person name="Tesfaye S."/>
            <person name="Theodore J."/>
            <person name="Thoulutsang Y."/>
            <person name="Topham K."/>
            <person name="Towey S."/>
            <person name="Tsamla T."/>
            <person name="Tsomo N."/>
            <person name="Vallee D."/>
            <person name="Vassiliev H."/>
            <person name="Venkataraman V."/>
            <person name="Vinson J."/>
            <person name="Vo A."/>
            <person name="Wade C."/>
            <person name="Wang S."/>
            <person name="Wangchuk T."/>
            <person name="Wangdi T."/>
            <person name="Whittaker C."/>
            <person name="Wilkinson J."/>
            <person name="Wu Y."/>
            <person name="Wyman D."/>
            <person name="Yadav S."/>
            <person name="Yang S."/>
            <person name="Yang X."/>
            <person name="Yeager S."/>
            <person name="Yee E."/>
            <person name="Young G."/>
            <person name="Zainoun J."/>
            <person name="Zembeck L."/>
            <person name="Zimmer A."/>
            <person name="Zody M."/>
            <person name="Lander E."/>
        </authorList>
    </citation>
    <scope>NUCLEOTIDE SEQUENCE [LARGE SCALE GENOMIC DNA]</scope>
</reference>
<dbReference type="PRINTS" id="PR00326">
    <property type="entry name" value="GTP1OBG"/>
</dbReference>
<dbReference type="PANTHER" id="PTHR11702">
    <property type="entry name" value="DEVELOPMENTALLY REGULATED GTP-BINDING PROTEIN-RELATED"/>
    <property type="match status" value="1"/>
</dbReference>
<protein>
    <recommendedName>
        <fullName evidence="3">GTP-binding protein 10</fullName>
    </recommendedName>
</protein>
<keyword evidence="1" id="KW-0547">Nucleotide-binding</keyword>
<evidence type="ECO:0000313" key="8">
    <source>
        <dbReference type="Proteomes" id="UP000007875"/>
    </source>
</evidence>
<dbReference type="Ensembl" id="ENSCSAVT00000019370.1">
    <property type="protein sequence ID" value="ENSCSAVP00000019163.1"/>
    <property type="gene ID" value="ENSCSAVG00000011258.1"/>
</dbReference>
<dbReference type="InterPro" id="IPR006169">
    <property type="entry name" value="GTP1_OBG_dom"/>
</dbReference>
<feature type="compositionally biased region" description="Polar residues" evidence="4">
    <location>
        <begin position="285"/>
        <end position="307"/>
    </location>
</feature>
<dbReference type="GO" id="GO:0003924">
    <property type="term" value="F:GTPase activity"/>
    <property type="evidence" value="ECO:0007669"/>
    <property type="project" value="InterPro"/>
</dbReference>
<dbReference type="InterPro" id="IPR036726">
    <property type="entry name" value="GTP1_OBG_dom_sf"/>
</dbReference>
<evidence type="ECO:0000256" key="4">
    <source>
        <dbReference type="SAM" id="MobiDB-lite"/>
    </source>
</evidence>
<sequence>KLNPFCCQYSKEFVDKLRIHVRGGTGGNGLPTLGGVGGRGGDVYLVGSQDPKLTLKSMKDRYPMKRFVADTGQNSRFPNAGKSTLLSRLSNASPKVASYPFTTITPQIGLIQYPDFRKIQLADLPGLVEGACLNKGRGHSFLKHIERTKLLLFVVDIHGFQLSPKHQFRDALETLQLLTEELKLYDETLLSKPSLLAVNKMDLPGSEKVYQELIDELNKWEGKIILPSFPKICHPIDTESNEIMKFKEVFPISAQTGIGSQELTTRIRELIDNRTFTSKHMLGTGDNNGISSTETKHITSNVSSSVH</sequence>
<dbReference type="GO" id="GO:0042254">
    <property type="term" value="P:ribosome biogenesis"/>
    <property type="evidence" value="ECO:0007669"/>
    <property type="project" value="UniProtKB-UniRule"/>
</dbReference>
<dbReference type="InterPro" id="IPR006073">
    <property type="entry name" value="GTP-bd"/>
</dbReference>
<accession>H2ZNJ7</accession>
<dbReference type="SUPFAM" id="SSF82051">
    <property type="entry name" value="Obg GTP-binding protein N-terminal domain"/>
    <property type="match status" value="1"/>
</dbReference>
<proteinExistence type="predicted"/>
<dbReference type="PROSITE" id="PS51710">
    <property type="entry name" value="G_OBG"/>
    <property type="match status" value="1"/>
</dbReference>
<evidence type="ECO:0000256" key="3">
    <source>
        <dbReference type="ARBA" id="ARBA00039729"/>
    </source>
</evidence>
<feature type="region of interest" description="Disordered" evidence="4">
    <location>
        <begin position="282"/>
        <end position="307"/>
    </location>
</feature>
<feature type="domain" description="OBG-type G" evidence="5">
    <location>
        <begin position="77"/>
        <end position="272"/>
    </location>
</feature>
<evidence type="ECO:0000256" key="2">
    <source>
        <dbReference type="ARBA" id="ARBA00023134"/>
    </source>
</evidence>
<dbReference type="PROSITE" id="PS51883">
    <property type="entry name" value="OBG"/>
    <property type="match status" value="1"/>
</dbReference>
<dbReference type="InterPro" id="IPR027417">
    <property type="entry name" value="P-loop_NTPase"/>
</dbReference>
<dbReference type="Gene3D" id="3.40.50.300">
    <property type="entry name" value="P-loop containing nucleotide triphosphate hydrolases"/>
    <property type="match status" value="1"/>
</dbReference>
<dbReference type="Proteomes" id="UP000007875">
    <property type="component" value="Unassembled WGS sequence"/>
</dbReference>